<name>A0ABP8ZC02_9MICO</name>
<organism evidence="1 2">
    <name type="scientific">Amnibacterium soli</name>
    <dbReference type="NCBI Taxonomy" id="1282736"/>
    <lineage>
        <taxon>Bacteria</taxon>
        <taxon>Bacillati</taxon>
        <taxon>Actinomycetota</taxon>
        <taxon>Actinomycetes</taxon>
        <taxon>Micrococcales</taxon>
        <taxon>Microbacteriaceae</taxon>
        <taxon>Amnibacterium</taxon>
    </lineage>
</organism>
<proteinExistence type="predicted"/>
<sequence>MRVSLLPLIARPRRTAEVLTSAHESVPILIGDGEIDFTCWRCGFAICEGMQTVVEISGAVFRCPECRAFNRSRQ</sequence>
<dbReference type="EMBL" id="BAABLP010000005">
    <property type="protein sequence ID" value="GAA4751561.1"/>
    <property type="molecule type" value="Genomic_DNA"/>
</dbReference>
<comment type="caution">
    <text evidence="1">The sequence shown here is derived from an EMBL/GenBank/DDBJ whole genome shotgun (WGS) entry which is preliminary data.</text>
</comment>
<evidence type="ECO:0000313" key="1">
    <source>
        <dbReference type="EMBL" id="GAA4751561.1"/>
    </source>
</evidence>
<reference evidence="2" key="1">
    <citation type="journal article" date="2019" name="Int. J. Syst. Evol. Microbiol.">
        <title>The Global Catalogue of Microorganisms (GCM) 10K type strain sequencing project: providing services to taxonomists for standard genome sequencing and annotation.</title>
        <authorList>
            <consortium name="The Broad Institute Genomics Platform"/>
            <consortium name="The Broad Institute Genome Sequencing Center for Infectious Disease"/>
            <person name="Wu L."/>
            <person name="Ma J."/>
        </authorList>
    </citation>
    <scope>NUCLEOTIDE SEQUENCE [LARGE SCALE GENOMIC DNA]</scope>
    <source>
        <strain evidence="2">JCM 19015</strain>
    </source>
</reference>
<dbReference type="RefSeq" id="WP_345481606.1">
    <property type="nucleotide sequence ID" value="NZ_BAABLP010000005.1"/>
</dbReference>
<protein>
    <submittedName>
        <fullName evidence="1">Uncharacterized protein</fullName>
    </submittedName>
</protein>
<keyword evidence="2" id="KW-1185">Reference proteome</keyword>
<accession>A0ABP8ZC02</accession>
<dbReference type="Proteomes" id="UP001500121">
    <property type="component" value="Unassembled WGS sequence"/>
</dbReference>
<gene>
    <name evidence="1" type="ORF">GCM10025783_25230</name>
</gene>
<evidence type="ECO:0000313" key="2">
    <source>
        <dbReference type="Proteomes" id="UP001500121"/>
    </source>
</evidence>